<evidence type="ECO:0000256" key="7">
    <source>
        <dbReference type="ARBA" id="ARBA00034355"/>
    </source>
</evidence>
<dbReference type="AlphaFoldDB" id="A0A4Z0L606"/>
<protein>
    <recommendedName>
        <fullName evidence="6">CD-NTase-associated protein 12</fullName>
        <ecNumber evidence="5">3.2.2.5</ecNumber>
    </recommendedName>
    <alternativeName>
        <fullName evidence="7">NAD(+) hydrolase</fullName>
    </alternativeName>
    <alternativeName>
        <fullName evidence="8">TIR-STING</fullName>
    </alternativeName>
</protein>
<gene>
    <name evidence="12" type="ORF">E4635_15590</name>
</gene>
<dbReference type="GO" id="GO:0000166">
    <property type="term" value="F:nucleotide binding"/>
    <property type="evidence" value="ECO:0007669"/>
    <property type="project" value="UniProtKB-KW"/>
</dbReference>
<evidence type="ECO:0000256" key="6">
    <source>
        <dbReference type="ARBA" id="ARBA00034339"/>
    </source>
</evidence>
<evidence type="ECO:0000259" key="11">
    <source>
        <dbReference type="Pfam" id="PF20300"/>
    </source>
</evidence>
<evidence type="ECO:0000313" key="12">
    <source>
        <dbReference type="EMBL" id="TGD56542.1"/>
    </source>
</evidence>
<keyword evidence="13" id="KW-1185">Reference proteome</keyword>
<keyword evidence="1" id="KW-0547">Nucleotide-binding</keyword>
<accession>A0A4Z0L606</accession>
<dbReference type="OrthoDB" id="5497289at2"/>
<feature type="domain" description="CD-NTase-associated protein 12/Pycsar effector protein TIR" evidence="10">
    <location>
        <begin position="5"/>
        <end position="127"/>
    </location>
</feature>
<evidence type="ECO:0000256" key="3">
    <source>
        <dbReference type="ARBA" id="ARBA00023118"/>
    </source>
</evidence>
<feature type="domain" description="Prokaryotic STING" evidence="11">
    <location>
        <begin position="157"/>
        <end position="292"/>
    </location>
</feature>
<keyword evidence="12" id="KW-0238">DNA-binding</keyword>
<dbReference type="InterPro" id="IPR046876">
    <property type="entry name" value="Prok_STING"/>
</dbReference>
<proteinExistence type="inferred from homology"/>
<keyword evidence="2" id="KW-0378">Hydrolase</keyword>
<evidence type="ECO:0000256" key="8">
    <source>
        <dbReference type="ARBA" id="ARBA00034366"/>
    </source>
</evidence>
<dbReference type="Proteomes" id="UP000297407">
    <property type="component" value="Unassembled WGS sequence"/>
</dbReference>
<reference evidence="12 13" key="1">
    <citation type="submission" date="2019-04" db="EMBL/GenBank/DDBJ databases">
        <title>Flavobacterium sp. strain DS2-A Genome sequencing and assembly.</title>
        <authorList>
            <person name="Kim I."/>
        </authorList>
    </citation>
    <scope>NUCLEOTIDE SEQUENCE [LARGE SCALE GENOMIC DNA]</scope>
    <source>
        <strain evidence="12 13">DS2-A</strain>
    </source>
</reference>
<evidence type="ECO:0000256" key="9">
    <source>
        <dbReference type="ARBA" id="ARBA00049230"/>
    </source>
</evidence>
<dbReference type="InterPro" id="IPR019302">
    <property type="entry name" value="CAP12/PCTIR_TIR_dom"/>
</dbReference>
<evidence type="ECO:0000256" key="4">
    <source>
        <dbReference type="ARBA" id="ARBA00034315"/>
    </source>
</evidence>
<dbReference type="RefSeq" id="WP_135527637.1">
    <property type="nucleotide sequence ID" value="NZ_SRLH01000011.1"/>
</dbReference>
<dbReference type="EMBL" id="SRLH01000011">
    <property type="protein sequence ID" value="TGD56542.1"/>
    <property type="molecule type" value="Genomic_DNA"/>
</dbReference>
<dbReference type="GO" id="GO:0050135">
    <property type="term" value="F:NADP+ nucleosidase activity"/>
    <property type="evidence" value="ECO:0007669"/>
    <property type="project" value="InterPro"/>
</dbReference>
<evidence type="ECO:0000313" key="13">
    <source>
        <dbReference type="Proteomes" id="UP000297407"/>
    </source>
</evidence>
<evidence type="ECO:0000256" key="5">
    <source>
        <dbReference type="ARBA" id="ARBA00034327"/>
    </source>
</evidence>
<dbReference type="CDD" id="cd22659">
    <property type="entry name" value="STING_bact-like"/>
    <property type="match status" value="1"/>
</dbReference>
<comment type="caution">
    <text evidence="12">The sequence shown here is derived from an EMBL/GenBank/DDBJ whole genome shotgun (WGS) entry which is preliminary data.</text>
</comment>
<dbReference type="GO" id="GO:0003677">
    <property type="term" value="F:DNA binding"/>
    <property type="evidence" value="ECO:0007669"/>
    <property type="project" value="UniProtKB-KW"/>
</dbReference>
<keyword evidence="3" id="KW-0051">Antiviral defense</keyword>
<dbReference type="Pfam" id="PF10137">
    <property type="entry name" value="CAP12-PCTIR_TIR"/>
    <property type="match status" value="1"/>
</dbReference>
<dbReference type="GO" id="GO:0051607">
    <property type="term" value="P:defense response to virus"/>
    <property type="evidence" value="ECO:0007669"/>
    <property type="project" value="UniProtKB-KW"/>
</dbReference>
<dbReference type="EC" id="3.2.2.5" evidence="5"/>
<organism evidence="12 13">
    <name type="scientific">Flavobacterium humi</name>
    <dbReference type="NCBI Taxonomy" id="2562683"/>
    <lineage>
        <taxon>Bacteria</taxon>
        <taxon>Pseudomonadati</taxon>
        <taxon>Bacteroidota</taxon>
        <taxon>Flavobacteriia</taxon>
        <taxon>Flavobacteriales</taxon>
        <taxon>Flavobacteriaceae</taxon>
        <taxon>Flavobacterium</taxon>
    </lineage>
</organism>
<evidence type="ECO:0000256" key="1">
    <source>
        <dbReference type="ARBA" id="ARBA00022741"/>
    </source>
</evidence>
<comment type="catalytic activity">
    <reaction evidence="9">
        <text>NAD(+) + H2O = ADP-D-ribose + nicotinamide + H(+)</text>
        <dbReference type="Rhea" id="RHEA:16301"/>
        <dbReference type="ChEBI" id="CHEBI:15377"/>
        <dbReference type="ChEBI" id="CHEBI:15378"/>
        <dbReference type="ChEBI" id="CHEBI:17154"/>
        <dbReference type="ChEBI" id="CHEBI:57540"/>
        <dbReference type="ChEBI" id="CHEBI:57967"/>
        <dbReference type="EC" id="3.2.2.5"/>
    </reaction>
</comment>
<sequence length="311" mass="35216">MIRKKIFIGSSSEEIGLANAAKAILDKDFDVTIWNESVWDNSVFKINNNFLNDLLRASLQFDFSLLIGTTDDQVEYRGNTVMQPRDNVLFELGLFIGRLGLSKCAFVIDKELKVLSDISGITLARFKKDDVPSFVTAINQISELFKNQIDADINFFPSSTLASGYFENLLSPTCKYLIQNGGFEIDGTKYIDYAIQVIIPNRLSADVNLQFEQLKKGFSTKNVSFNYAGRPRHINLETEIKDGKLIFIDFPTTLSGINYAISNLLPNDFNTMSADYEAIINRELERFIYTLKQLALRNGFDSIIEIKKQDS</sequence>
<comment type="similarity">
    <text evidence="4">In the C-terminal section; belongs to the bacterial STING family.</text>
</comment>
<dbReference type="Pfam" id="PF20300">
    <property type="entry name" value="prok_STING"/>
    <property type="match status" value="1"/>
</dbReference>
<evidence type="ECO:0000259" key="10">
    <source>
        <dbReference type="Pfam" id="PF10137"/>
    </source>
</evidence>
<dbReference type="GO" id="GO:0003953">
    <property type="term" value="F:NAD+ nucleosidase activity"/>
    <property type="evidence" value="ECO:0007669"/>
    <property type="project" value="UniProtKB-EC"/>
</dbReference>
<evidence type="ECO:0000256" key="2">
    <source>
        <dbReference type="ARBA" id="ARBA00022801"/>
    </source>
</evidence>
<name>A0A4Z0L606_9FLAO</name>